<dbReference type="VEuPathDB" id="FungiDB:A9K55_006587"/>
<sequence>MSTPSSPPLVFVVGGTGAQGIPVIRGLVKDGAYAVRFLTRDATSRRSRELLALPHVTAVEGTFASEQDLRRGLRGARYAFVNIDGFNAGEKTETFWAMRAYELAVEEGLAFFVYGNLDFAYKKGGYDPALRCGHYDGKGRVGEWILQQNKAPAAAAAAKPRMGAALFTTGPYMAMAVGAGTPMSPTVEDGGVVTWRVPLGRGAVAHVDLDDCEHYVRWLLDHPERADGLDLAVAIDLIPYDELARAFTQVTGRPARYVDTDLADYWAGGGPLGRGTATAGYNADAADPATMTVRDNFTGFWNVWRHSGADGEGGGGLIRRDFALLDEIHPARIRSAREWFQKEQDRSAALGLPDLWTRVNNLRPVLKIAEDGRRGRL</sequence>
<dbReference type="GO" id="GO:0005634">
    <property type="term" value="C:nucleus"/>
    <property type="evidence" value="ECO:0007669"/>
    <property type="project" value="TreeGrafter"/>
</dbReference>
<dbReference type="InterPro" id="IPR008030">
    <property type="entry name" value="NmrA-like"/>
</dbReference>
<comment type="similarity">
    <text evidence="1">Belongs to the NmrA-type oxidoreductase family.</text>
</comment>
<keyword evidence="2" id="KW-0521">NADP</keyword>
<gene>
    <name evidence="4" type="ORF">A9K55_006587</name>
</gene>
<dbReference type="Gene3D" id="3.90.25.10">
    <property type="entry name" value="UDP-galactose 4-epimerase, domain 1"/>
    <property type="match status" value="1"/>
</dbReference>
<feature type="domain" description="NmrA-like" evidence="3">
    <location>
        <begin position="10"/>
        <end position="259"/>
    </location>
</feature>
<organism evidence="4 5">
    <name type="scientific">Cordyceps militaris</name>
    <name type="common">Caterpillar fungus</name>
    <name type="synonym">Clavaria militaris</name>
    <dbReference type="NCBI Taxonomy" id="73501"/>
    <lineage>
        <taxon>Eukaryota</taxon>
        <taxon>Fungi</taxon>
        <taxon>Dikarya</taxon>
        <taxon>Ascomycota</taxon>
        <taxon>Pezizomycotina</taxon>
        <taxon>Sordariomycetes</taxon>
        <taxon>Hypocreomycetidae</taxon>
        <taxon>Hypocreales</taxon>
        <taxon>Cordycipitaceae</taxon>
        <taxon>Cordyceps</taxon>
    </lineage>
</organism>
<dbReference type="PANTHER" id="PTHR42748">
    <property type="entry name" value="NITROGEN METABOLITE REPRESSION PROTEIN NMRA FAMILY MEMBER"/>
    <property type="match status" value="1"/>
</dbReference>
<dbReference type="AlphaFoldDB" id="A0A2H4SC38"/>
<evidence type="ECO:0000256" key="2">
    <source>
        <dbReference type="ARBA" id="ARBA00022857"/>
    </source>
</evidence>
<dbReference type="Gene3D" id="3.40.50.720">
    <property type="entry name" value="NAD(P)-binding Rossmann-like Domain"/>
    <property type="match status" value="1"/>
</dbReference>
<evidence type="ECO:0000313" key="5">
    <source>
        <dbReference type="Proteomes" id="UP000323067"/>
    </source>
</evidence>
<dbReference type="VEuPathDB" id="FungiDB:CCM_02334"/>
<dbReference type="SUPFAM" id="SSF51735">
    <property type="entry name" value="NAD(P)-binding Rossmann-fold domains"/>
    <property type="match status" value="1"/>
</dbReference>
<evidence type="ECO:0000256" key="1">
    <source>
        <dbReference type="ARBA" id="ARBA00006328"/>
    </source>
</evidence>
<dbReference type="InterPro" id="IPR036291">
    <property type="entry name" value="NAD(P)-bd_dom_sf"/>
</dbReference>
<reference evidence="4 5" key="1">
    <citation type="journal article" date="2017" name="BMC Genomics">
        <title>Chromosome level assembly and secondary metabolite potential of the parasitic fungus Cordyceps militaris.</title>
        <authorList>
            <person name="Kramer G.J."/>
            <person name="Nodwell J.R."/>
        </authorList>
    </citation>
    <scope>NUCLEOTIDE SEQUENCE [LARGE SCALE GENOMIC DNA]</scope>
    <source>
        <strain evidence="4 5">ATCC 34164</strain>
    </source>
</reference>
<evidence type="ECO:0000313" key="4">
    <source>
        <dbReference type="EMBL" id="ATY60675.1"/>
    </source>
</evidence>
<proteinExistence type="inferred from homology"/>
<accession>A0A2H4SC38</accession>
<dbReference type="OrthoDB" id="300709at2759"/>
<dbReference type="Pfam" id="PF05368">
    <property type="entry name" value="NmrA"/>
    <property type="match status" value="1"/>
</dbReference>
<dbReference type="PANTHER" id="PTHR42748:SF14">
    <property type="entry name" value="SNOAL-LIKE DOMAIN-CONTAINING PROTEIN"/>
    <property type="match status" value="1"/>
</dbReference>
<name>A0A2H4SC38_CORMI</name>
<dbReference type="Proteomes" id="UP000323067">
    <property type="component" value="Chromosome vi"/>
</dbReference>
<dbReference type="EMBL" id="CP023323">
    <property type="protein sequence ID" value="ATY60675.1"/>
    <property type="molecule type" value="Genomic_DNA"/>
</dbReference>
<evidence type="ECO:0000259" key="3">
    <source>
        <dbReference type="Pfam" id="PF05368"/>
    </source>
</evidence>
<protein>
    <submittedName>
        <fullName evidence="4">NmrA family protein</fullName>
    </submittedName>
</protein>
<dbReference type="InterPro" id="IPR051164">
    <property type="entry name" value="NmrA-like_oxidored"/>
</dbReference>